<sequence length="380" mass="41490">MVDHTSLPGLRLGIIGGGQLGRMMAQEARRMGIHTTCLDPQEHPPAEGVADICIRGDLQSPEAIRELAGRVDVLTFEIEHIHTPVLHEIRSRGIPVFPQPDTLETIQDKLVQKQCFLQAGLPVPRFSAWDSPGEGLPRGFGYPAVQKLRRGGYDGRGVQVLTGPRGEILEGPSMVEECISFEMELAVLLARGRDGEIRTWPVIEMVFDPHTQICNSVCAPARISQEVAERALDVGTRAVEALEGVGVFAVELFLTPQGEVLINEVAPRPHNSGHWTIEGSLTSQFDQHIRAVCGLPLGSTDLTKPSVMVNLLGAAGASGSPVIRGYDQALALPGLNFHWYEKDRVSSQRKMGHVTILADRLDEALELSRRAEQILRVEGI</sequence>
<dbReference type="Gene3D" id="3.30.470.20">
    <property type="entry name" value="ATP-grasp fold, B domain"/>
    <property type="match status" value="1"/>
</dbReference>
<dbReference type="GO" id="GO:0046872">
    <property type="term" value="F:metal ion binding"/>
    <property type="evidence" value="ECO:0007669"/>
    <property type="project" value="InterPro"/>
</dbReference>
<dbReference type="PANTHER" id="PTHR11609">
    <property type="entry name" value="PURINE BIOSYNTHESIS PROTEIN 6/7, PUR6/7"/>
    <property type="match status" value="1"/>
</dbReference>
<dbReference type="PANTHER" id="PTHR11609:SF5">
    <property type="entry name" value="PHOSPHORIBOSYLAMINOIMIDAZOLE CARBOXYLASE"/>
    <property type="match status" value="1"/>
</dbReference>
<feature type="binding site" evidence="6">
    <location>
        <position position="109"/>
    </location>
    <ligand>
        <name>ATP</name>
        <dbReference type="ChEBI" id="CHEBI:30616"/>
    </ligand>
</feature>
<dbReference type="InterPro" id="IPR011054">
    <property type="entry name" value="Rudment_hybrid_motif"/>
</dbReference>
<keyword evidence="10" id="KW-1185">Reference proteome</keyword>
<dbReference type="InterPro" id="IPR011761">
    <property type="entry name" value="ATP-grasp"/>
</dbReference>
<evidence type="ECO:0000256" key="5">
    <source>
        <dbReference type="ARBA" id="ARBA00023239"/>
    </source>
</evidence>
<feature type="binding site" evidence="6">
    <location>
        <position position="147"/>
    </location>
    <ligand>
        <name>ATP</name>
        <dbReference type="ChEBI" id="CHEBI:30616"/>
    </ligand>
</feature>
<comment type="similarity">
    <text evidence="6 7">Belongs to the PurK/PurT family.</text>
</comment>
<dbReference type="Pfam" id="PF17769">
    <property type="entry name" value="PurK_C"/>
    <property type="match status" value="1"/>
</dbReference>
<dbReference type="EMBL" id="JNUP01000065">
    <property type="protein sequence ID" value="KGE71721.1"/>
    <property type="molecule type" value="Genomic_DNA"/>
</dbReference>
<keyword evidence="5" id="KW-0456">Lyase</keyword>
<dbReference type="SUPFAM" id="SSF52440">
    <property type="entry name" value="PreATP-grasp domain"/>
    <property type="match status" value="1"/>
</dbReference>
<dbReference type="Pfam" id="PF22660">
    <property type="entry name" value="RS_preATP-grasp-like"/>
    <property type="match status" value="1"/>
</dbReference>
<dbReference type="NCBIfam" id="TIGR01161">
    <property type="entry name" value="purK"/>
    <property type="match status" value="1"/>
</dbReference>
<feature type="binding site" evidence="6">
    <location>
        <begin position="263"/>
        <end position="264"/>
    </location>
    <ligand>
        <name>ATP</name>
        <dbReference type="ChEBI" id="CHEBI:30616"/>
    </ligand>
</feature>
<evidence type="ECO:0000313" key="10">
    <source>
        <dbReference type="Proteomes" id="UP000029692"/>
    </source>
</evidence>
<keyword evidence="2 6" id="KW-0658">Purine biosynthesis</keyword>
<organism evidence="9 10">
    <name type="scientific">Spirochaeta lutea</name>
    <dbReference type="NCBI Taxonomy" id="1480694"/>
    <lineage>
        <taxon>Bacteria</taxon>
        <taxon>Pseudomonadati</taxon>
        <taxon>Spirochaetota</taxon>
        <taxon>Spirochaetia</taxon>
        <taxon>Spirochaetales</taxon>
        <taxon>Spirochaetaceae</taxon>
        <taxon>Spirochaeta</taxon>
    </lineage>
</organism>
<feature type="binding site" evidence="6">
    <location>
        <position position="184"/>
    </location>
    <ligand>
        <name>ATP</name>
        <dbReference type="ChEBI" id="CHEBI:30616"/>
    </ligand>
</feature>
<dbReference type="STRING" id="1480694.DC28_10765"/>
<comment type="pathway">
    <text evidence="6 7">Purine metabolism; IMP biosynthesis via de novo pathway; 5-amino-1-(5-phospho-D-ribosyl)imidazole-4-carboxylate from 5-amino-1-(5-phospho-D-ribosyl)imidazole (N5-CAIR route): step 1/2.</text>
</comment>
<comment type="subunit">
    <text evidence="6 7">Homodimer.</text>
</comment>
<evidence type="ECO:0000256" key="1">
    <source>
        <dbReference type="ARBA" id="ARBA00022741"/>
    </source>
</evidence>
<dbReference type="GO" id="GO:0004638">
    <property type="term" value="F:phosphoribosylaminoimidazole carboxylase activity"/>
    <property type="evidence" value="ECO:0007669"/>
    <property type="project" value="InterPro"/>
</dbReference>
<dbReference type="Gene3D" id="3.40.50.20">
    <property type="match status" value="1"/>
</dbReference>
<dbReference type="FunFam" id="3.30.470.20:FF:000037">
    <property type="entry name" value="Phosphoribosylaminoimidazole carboxylase, chloroplastic"/>
    <property type="match status" value="1"/>
</dbReference>
<dbReference type="Proteomes" id="UP000029692">
    <property type="component" value="Unassembled WGS sequence"/>
</dbReference>
<keyword evidence="4 6" id="KW-0067">ATP-binding</keyword>
<dbReference type="InterPro" id="IPR013815">
    <property type="entry name" value="ATP_grasp_subdomain_1"/>
</dbReference>
<dbReference type="eggNOG" id="COG0026">
    <property type="taxonomic scope" value="Bacteria"/>
</dbReference>
<dbReference type="RefSeq" id="WP_052078759.1">
    <property type="nucleotide sequence ID" value="NZ_JNUP01000065.1"/>
</dbReference>
<keyword evidence="6 7" id="KW-0436">Ligase</keyword>
<dbReference type="InterPro" id="IPR054350">
    <property type="entry name" value="PurT/PurK_preATP-grasp"/>
</dbReference>
<protein>
    <recommendedName>
        <fullName evidence="6 7">N5-carboxyaminoimidazole ribonucleotide synthase</fullName>
        <shortName evidence="6 7">N5-CAIR synthase</shortName>
        <ecNumber evidence="6 7">6.3.4.18</ecNumber>
    </recommendedName>
    <alternativeName>
        <fullName evidence="6 7">5-(carboxyamino)imidazole ribonucleotide synthetase</fullName>
    </alternativeName>
</protein>
<gene>
    <name evidence="6 7" type="primary">purK</name>
    <name evidence="9" type="ORF">DC28_10765</name>
</gene>
<comment type="caution">
    <text evidence="9">The sequence shown here is derived from an EMBL/GenBank/DDBJ whole genome shotgun (WGS) entry which is preliminary data.</text>
</comment>
<dbReference type="UniPathway" id="UPA00074">
    <property type="reaction ID" value="UER00942"/>
</dbReference>
<dbReference type="EC" id="6.3.4.18" evidence="6 7"/>
<dbReference type="GO" id="GO:0005524">
    <property type="term" value="F:ATP binding"/>
    <property type="evidence" value="ECO:0007669"/>
    <property type="project" value="UniProtKB-UniRule"/>
</dbReference>
<comment type="caution">
    <text evidence="6">Lacks conserved residue(s) required for the propagation of feature annotation.</text>
</comment>
<dbReference type="InterPro" id="IPR003135">
    <property type="entry name" value="ATP-grasp_carboxylate-amine"/>
</dbReference>
<comment type="catalytic activity">
    <reaction evidence="6 7">
        <text>5-amino-1-(5-phospho-beta-D-ribosyl)imidazole + hydrogencarbonate + ATP = 5-carboxyamino-1-(5-phospho-D-ribosyl)imidazole + ADP + phosphate + 2 H(+)</text>
        <dbReference type="Rhea" id="RHEA:19317"/>
        <dbReference type="ChEBI" id="CHEBI:15378"/>
        <dbReference type="ChEBI" id="CHEBI:17544"/>
        <dbReference type="ChEBI" id="CHEBI:30616"/>
        <dbReference type="ChEBI" id="CHEBI:43474"/>
        <dbReference type="ChEBI" id="CHEBI:58730"/>
        <dbReference type="ChEBI" id="CHEBI:137981"/>
        <dbReference type="ChEBI" id="CHEBI:456216"/>
        <dbReference type="EC" id="6.3.4.18"/>
    </reaction>
</comment>
<dbReference type="Gene3D" id="3.30.1490.20">
    <property type="entry name" value="ATP-grasp fold, A domain"/>
    <property type="match status" value="1"/>
</dbReference>
<reference evidence="9 10" key="1">
    <citation type="submission" date="2014-05" db="EMBL/GenBank/DDBJ databases">
        <title>De novo Genome Sequence of Spirocheata sp.</title>
        <authorList>
            <person name="Shivani Y."/>
            <person name="Subhash Y."/>
            <person name="Tushar L."/>
            <person name="Sasikala C."/>
            <person name="Ramana C.V."/>
        </authorList>
    </citation>
    <scope>NUCLEOTIDE SEQUENCE [LARGE SCALE GENOMIC DNA]</scope>
    <source>
        <strain evidence="9 10">JC230</strain>
    </source>
</reference>
<dbReference type="InterPro" id="IPR005875">
    <property type="entry name" value="PurK"/>
</dbReference>
<dbReference type="GO" id="GO:0034028">
    <property type="term" value="F:5-(carboxyamino)imidazole ribonucleotide synthase activity"/>
    <property type="evidence" value="ECO:0007669"/>
    <property type="project" value="UniProtKB-UniRule"/>
</dbReference>
<feature type="binding site" evidence="6">
    <location>
        <begin position="176"/>
        <end position="179"/>
    </location>
    <ligand>
        <name>ATP</name>
        <dbReference type="ChEBI" id="CHEBI:30616"/>
    </ligand>
</feature>
<name>A0A098QVW8_9SPIO</name>
<accession>A0A098QVW8</accession>
<dbReference type="GO" id="GO:0005829">
    <property type="term" value="C:cytosol"/>
    <property type="evidence" value="ECO:0007669"/>
    <property type="project" value="TreeGrafter"/>
</dbReference>
<comment type="function">
    <text evidence="7">Catalyzes the ATP-dependent conversion of 5-aminoimidazole ribonucleotide (AIR) and HCO(3)- to N5-carboxyaminoimidazole ribonucleotide (N5-CAIR).</text>
</comment>
<dbReference type="InterPro" id="IPR016185">
    <property type="entry name" value="PreATP-grasp_dom_sf"/>
</dbReference>
<evidence type="ECO:0000256" key="2">
    <source>
        <dbReference type="ARBA" id="ARBA00022755"/>
    </source>
</evidence>
<dbReference type="AlphaFoldDB" id="A0A098QVW8"/>
<evidence type="ECO:0000256" key="7">
    <source>
        <dbReference type="RuleBase" id="RU361200"/>
    </source>
</evidence>
<dbReference type="PROSITE" id="PS50975">
    <property type="entry name" value="ATP_GRASP"/>
    <property type="match status" value="1"/>
</dbReference>
<dbReference type="NCBIfam" id="NF004679">
    <property type="entry name" value="PRK06019.1-5"/>
    <property type="match status" value="1"/>
</dbReference>
<evidence type="ECO:0000256" key="6">
    <source>
        <dbReference type="HAMAP-Rule" id="MF_01928"/>
    </source>
</evidence>
<dbReference type="HAMAP" id="MF_01928">
    <property type="entry name" value="PurK"/>
    <property type="match status" value="1"/>
</dbReference>
<proteinExistence type="inferred from homology"/>
<keyword evidence="1 6" id="KW-0547">Nucleotide-binding</keyword>
<dbReference type="Pfam" id="PF02222">
    <property type="entry name" value="ATP-grasp"/>
    <property type="match status" value="1"/>
</dbReference>
<dbReference type="GO" id="GO:0006189">
    <property type="term" value="P:'de novo' IMP biosynthetic process"/>
    <property type="evidence" value="ECO:0007669"/>
    <property type="project" value="UniProtKB-UniRule"/>
</dbReference>
<evidence type="ECO:0000259" key="8">
    <source>
        <dbReference type="PROSITE" id="PS50975"/>
    </source>
</evidence>
<evidence type="ECO:0000256" key="4">
    <source>
        <dbReference type="ARBA" id="ARBA00022840"/>
    </source>
</evidence>
<dbReference type="SUPFAM" id="SSF51246">
    <property type="entry name" value="Rudiment single hybrid motif"/>
    <property type="match status" value="1"/>
</dbReference>
<evidence type="ECO:0000256" key="3">
    <source>
        <dbReference type="ARBA" id="ARBA00022793"/>
    </source>
</evidence>
<dbReference type="InterPro" id="IPR040686">
    <property type="entry name" value="PurK_C"/>
</dbReference>
<evidence type="ECO:0000313" key="9">
    <source>
        <dbReference type="EMBL" id="KGE71721.1"/>
    </source>
</evidence>
<dbReference type="SUPFAM" id="SSF56059">
    <property type="entry name" value="Glutathione synthetase ATP-binding domain-like"/>
    <property type="match status" value="1"/>
</dbReference>
<feature type="domain" description="ATP-grasp" evidence="8">
    <location>
        <begin position="113"/>
        <end position="293"/>
    </location>
</feature>
<keyword evidence="3" id="KW-0210">Decarboxylase</keyword>
<comment type="function">
    <text evidence="6">Catalyzes the ATP-dependent conversion of 5-aminoimidazole ribonucleotide (AIR) and HCO(3)(-) to N5-carboxyaminoimidazole ribonucleotide (N5-CAIR).</text>
</comment>